<protein>
    <submittedName>
        <fullName evidence="2">Uncharacterized protein</fullName>
    </submittedName>
</protein>
<dbReference type="STRING" id="1797785.A3B45_01345"/>
<evidence type="ECO:0000256" key="1">
    <source>
        <dbReference type="SAM" id="Phobius"/>
    </source>
</evidence>
<feature type="transmembrane region" description="Helical" evidence="1">
    <location>
        <begin position="6"/>
        <end position="25"/>
    </location>
</feature>
<dbReference type="AlphaFoldDB" id="A0A1F5KQF0"/>
<dbReference type="EMBL" id="MFDM01000017">
    <property type="protein sequence ID" value="OGE43163.1"/>
    <property type="molecule type" value="Genomic_DNA"/>
</dbReference>
<sequence>MNQKGLIPILIVLIIAALVGGYLIYQKQTKSTSTPSSQQTIQISPSPVDSTANWKTYTNTKYNFQLKYPLDWNVESIPSINSPNNELGESDYLRFYNEAKNLENKKFVEECTKNPTLTKCGTERYANGIFVNIHENKDKTNFETYFQKDLAKNLTITGDINEIISKSKKDQIGSLNIIKGNKVDVTGWPYYYFQNPSGNIAFIIDGSESEKTVYQILSTFKSLP</sequence>
<gene>
    <name evidence="2" type="ORF">A3B45_01345</name>
</gene>
<name>A0A1F5KQF0_9BACT</name>
<evidence type="ECO:0000313" key="3">
    <source>
        <dbReference type="Proteomes" id="UP000178565"/>
    </source>
</evidence>
<keyword evidence="1" id="KW-1133">Transmembrane helix</keyword>
<dbReference type="Proteomes" id="UP000178565">
    <property type="component" value="Unassembled WGS sequence"/>
</dbReference>
<comment type="caution">
    <text evidence="2">The sequence shown here is derived from an EMBL/GenBank/DDBJ whole genome shotgun (WGS) entry which is preliminary data.</text>
</comment>
<keyword evidence="1" id="KW-0472">Membrane</keyword>
<proteinExistence type="predicted"/>
<evidence type="ECO:0000313" key="2">
    <source>
        <dbReference type="EMBL" id="OGE43163.1"/>
    </source>
</evidence>
<reference evidence="2 3" key="1">
    <citation type="journal article" date="2016" name="Nat. Commun.">
        <title>Thousands of microbial genomes shed light on interconnected biogeochemical processes in an aquifer system.</title>
        <authorList>
            <person name="Anantharaman K."/>
            <person name="Brown C.T."/>
            <person name="Hug L.A."/>
            <person name="Sharon I."/>
            <person name="Castelle C.J."/>
            <person name="Probst A.J."/>
            <person name="Thomas B.C."/>
            <person name="Singh A."/>
            <person name="Wilkins M.J."/>
            <person name="Karaoz U."/>
            <person name="Brodie E.L."/>
            <person name="Williams K.H."/>
            <person name="Hubbard S.S."/>
            <person name="Banfield J.F."/>
        </authorList>
    </citation>
    <scope>NUCLEOTIDE SEQUENCE [LARGE SCALE GENOMIC DNA]</scope>
</reference>
<organism evidence="2 3">
    <name type="scientific">Candidatus Daviesbacteria bacterium RIFCSPLOWO2_01_FULL_39_12</name>
    <dbReference type="NCBI Taxonomy" id="1797785"/>
    <lineage>
        <taxon>Bacteria</taxon>
        <taxon>Candidatus Daviesiibacteriota</taxon>
    </lineage>
</organism>
<keyword evidence="1" id="KW-0812">Transmembrane</keyword>
<accession>A0A1F5KQF0</accession>